<evidence type="ECO:0000313" key="8">
    <source>
        <dbReference type="Proteomes" id="UP000263014"/>
    </source>
</evidence>
<evidence type="ECO:0000259" key="5">
    <source>
        <dbReference type="Pfam" id="PF07940"/>
    </source>
</evidence>
<dbReference type="AlphaFoldDB" id="A0A374P356"/>
<accession>A0A374P356</accession>
<dbReference type="SUPFAM" id="SSF48230">
    <property type="entry name" value="Chondroitin AC/alginate lyase"/>
    <property type="match status" value="1"/>
</dbReference>
<evidence type="ECO:0000256" key="3">
    <source>
        <dbReference type="ARBA" id="ARBA00022764"/>
    </source>
</evidence>
<dbReference type="Gene3D" id="2.70.98.70">
    <property type="match status" value="1"/>
</dbReference>
<feature type="domain" description="Heparin-sulfate lyase N-terminal" evidence="6">
    <location>
        <begin position="24"/>
        <end position="309"/>
    </location>
</feature>
<sequence>MKKEEFFRTYYCPASMETAELARKLNQEEAEHVLRTADAVRRHSFLFDMEWDMERTYEPLEFGDCVDWEYRPGDDPEFTWQFNRHRFLICLGQAYLMTGDETYAACMLDLMQQFIRSQSDVQEKRQTTWRILEVGIRSANWIKALYLIQNSPLLTGELLDLFYESLKQHGRIIMDEHNPYCYAGNWGVLENHGLYLLGALLPDEFGRACREQAAEVLDLALRMQILPDGVQLEQSPMYHFEVMRCVLEVLLFAKLCGHKLPKTLSERVHDMAMAGLALRKPDGCQLTMGDSDDMSTFSAFALAAYVFEDRVLKWAGSENPGFDNLWLFGAEGYGRYRELTSGEPGFLSKQLYDSGHSVMRSSWQRNADMLHFDGGLLGTSHGHSDTLHVDLILNGTDVLVDPGRYTYVNKAERFELKGTKAHNTVVVDDREFDEWENSWVSRTVSAQSRQRMEEKDGCQFVCAGHTGYMTLENPVWVNRKVIHISPDIYILADECYTSGAHSYQQYFHFDYRGTVALEGKRAEFHGGDANAAFFFDEKCRPELYRTHQSLHYNNLAGNQSICCKSAGDGFHSMVTVCIKDGAGEDSVQRVPVKSYVNQEIQPEAIAEGFKISHHEKKYLVIIGHTEMKGPVTLYQIEDRMGCGNVIVFDLERGAYEGIVLNW</sequence>
<dbReference type="GO" id="GO:0016829">
    <property type="term" value="F:lyase activity"/>
    <property type="evidence" value="ECO:0007669"/>
    <property type="project" value="UniProtKB-KW"/>
</dbReference>
<dbReference type="InterPro" id="IPR008929">
    <property type="entry name" value="Chondroitin_lyas"/>
</dbReference>
<dbReference type="PANTHER" id="PTHR39210">
    <property type="entry name" value="HEPARIN-SULFATE LYASE"/>
    <property type="match status" value="1"/>
</dbReference>
<gene>
    <name evidence="7" type="ORF">DXD79_20425</name>
</gene>
<evidence type="ECO:0000256" key="4">
    <source>
        <dbReference type="ARBA" id="ARBA00023239"/>
    </source>
</evidence>
<reference evidence="7 8" key="1">
    <citation type="submission" date="2018-08" db="EMBL/GenBank/DDBJ databases">
        <title>A genome reference for cultivated species of the human gut microbiota.</title>
        <authorList>
            <person name="Zou Y."/>
            <person name="Xue W."/>
            <person name="Luo G."/>
        </authorList>
    </citation>
    <scope>NUCLEOTIDE SEQUENCE [LARGE SCALE GENOMIC DNA]</scope>
    <source>
        <strain evidence="7 8">TM09-12</strain>
    </source>
</reference>
<dbReference type="EMBL" id="QSON01000010">
    <property type="protein sequence ID" value="RGJ00858.1"/>
    <property type="molecule type" value="Genomic_DNA"/>
</dbReference>
<evidence type="ECO:0000256" key="2">
    <source>
        <dbReference type="ARBA" id="ARBA00022729"/>
    </source>
</evidence>
<dbReference type="Pfam" id="PF07940">
    <property type="entry name" value="Hepar_II_III_C"/>
    <property type="match status" value="1"/>
</dbReference>
<feature type="domain" description="Heparinase II/III-like C-terminal" evidence="5">
    <location>
        <begin position="348"/>
        <end position="524"/>
    </location>
</feature>
<dbReference type="GO" id="GO:0042597">
    <property type="term" value="C:periplasmic space"/>
    <property type="evidence" value="ECO:0007669"/>
    <property type="project" value="UniProtKB-SubCell"/>
</dbReference>
<keyword evidence="2" id="KW-0732">Signal</keyword>
<protein>
    <submittedName>
        <fullName evidence="7">Heparinase</fullName>
    </submittedName>
</protein>
<organism evidence="7 8">
    <name type="scientific">Hungatella hathewayi</name>
    <dbReference type="NCBI Taxonomy" id="154046"/>
    <lineage>
        <taxon>Bacteria</taxon>
        <taxon>Bacillati</taxon>
        <taxon>Bacillota</taxon>
        <taxon>Clostridia</taxon>
        <taxon>Lachnospirales</taxon>
        <taxon>Lachnospiraceae</taxon>
        <taxon>Hungatella</taxon>
    </lineage>
</organism>
<name>A0A374P356_9FIRM</name>
<dbReference type="Proteomes" id="UP000263014">
    <property type="component" value="Unassembled WGS sequence"/>
</dbReference>
<dbReference type="InterPro" id="IPR031680">
    <property type="entry name" value="Hepar_II_III_N"/>
</dbReference>
<proteinExistence type="predicted"/>
<dbReference type="Pfam" id="PF16889">
    <property type="entry name" value="Hepar_II_III_N"/>
    <property type="match status" value="1"/>
</dbReference>
<keyword evidence="4" id="KW-0456">Lyase</keyword>
<dbReference type="PANTHER" id="PTHR39210:SF1">
    <property type="entry name" value="HEPARIN-SULFATE LYASE"/>
    <property type="match status" value="1"/>
</dbReference>
<dbReference type="Gene3D" id="1.50.10.100">
    <property type="entry name" value="Chondroitin AC/alginate lyase"/>
    <property type="match status" value="1"/>
</dbReference>
<dbReference type="InterPro" id="IPR012480">
    <property type="entry name" value="Hepar_II_III_C"/>
</dbReference>
<evidence type="ECO:0000313" key="7">
    <source>
        <dbReference type="EMBL" id="RGJ00858.1"/>
    </source>
</evidence>
<comment type="subcellular location">
    <subcellularLocation>
        <location evidence="1">Periplasm</location>
    </subcellularLocation>
</comment>
<evidence type="ECO:0000259" key="6">
    <source>
        <dbReference type="Pfam" id="PF16889"/>
    </source>
</evidence>
<comment type="caution">
    <text evidence="7">The sequence shown here is derived from an EMBL/GenBank/DDBJ whole genome shotgun (WGS) entry which is preliminary data.</text>
</comment>
<evidence type="ECO:0000256" key="1">
    <source>
        <dbReference type="ARBA" id="ARBA00004418"/>
    </source>
</evidence>
<dbReference type="RefSeq" id="WP_117632313.1">
    <property type="nucleotide sequence ID" value="NZ_QSON01000010.1"/>
</dbReference>
<keyword evidence="3" id="KW-0574">Periplasm</keyword>